<gene>
    <name evidence="3" type="ORF">SAMN05421761_101285</name>
</gene>
<dbReference type="SUPFAM" id="SSF52172">
    <property type="entry name" value="CheY-like"/>
    <property type="match status" value="1"/>
</dbReference>
<dbReference type="PANTHER" id="PTHR44520">
    <property type="entry name" value="RESPONSE REGULATOR RCP1-RELATED"/>
    <property type="match status" value="1"/>
</dbReference>
<name>A0A1N7JW13_9BACT</name>
<dbReference type="GO" id="GO:0000160">
    <property type="term" value="P:phosphorelay signal transduction system"/>
    <property type="evidence" value="ECO:0007669"/>
    <property type="project" value="InterPro"/>
</dbReference>
<dbReference type="Proteomes" id="UP000186026">
    <property type="component" value="Unassembled WGS sequence"/>
</dbReference>
<evidence type="ECO:0000256" key="1">
    <source>
        <dbReference type="PROSITE-ProRule" id="PRU00169"/>
    </source>
</evidence>
<protein>
    <submittedName>
        <fullName evidence="3">Response regulator receiver domain-containing protein</fullName>
    </submittedName>
</protein>
<dbReference type="EMBL" id="FTOP01000001">
    <property type="protein sequence ID" value="SIS53507.1"/>
    <property type="molecule type" value="Genomic_DNA"/>
</dbReference>
<dbReference type="OrthoDB" id="1524091at2"/>
<feature type="modified residue" description="4-aspartylphosphate" evidence="1">
    <location>
        <position position="70"/>
    </location>
</feature>
<feature type="domain" description="Response regulatory" evidence="2">
    <location>
        <begin position="9"/>
        <end position="140"/>
    </location>
</feature>
<evidence type="ECO:0000313" key="4">
    <source>
        <dbReference type="Proteomes" id="UP000186026"/>
    </source>
</evidence>
<dbReference type="InterPro" id="IPR011006">
    <property type="entry name" value="CheY-like_superfamily"/>
</dbReference>
<dbReference type="PANTHER" id="PTHR44520:SF2">
    <property type="entry name" value="RESPONSE REGULATOR RCP1"/>
    <property type="match status" value="1"/>
</dbReference>
<dbReference type="RefSeq" id="WP_076497806.1">
    <property type="nucleotide sequence ID" value="NZ_FTOP01000001.1"/>
</dbReference>
<proteinExistence type="predicted"/>
<dbReference type="PROSITE" id="PS50110">
    <property type="entry name" value="RESPONSE_REGULATORY"/>
    <property type="match status" value="1"/>
</dbReference>
<accession>A0A1N7JW13</accession>
<dbReference type="InterPro" id="IPR001789">
    <property type="entry name" value="Sig_transdc_resp-reg_receiver"/>
</dbReference>
<dbReference type="Pfam" id="PF00072">
    <property type="entry name" value="Response_reg"/>
    <property type="match status" value="1"/>
</dbReference>
<dbReference type="Gene3D" id="3.40.50.2300">
    <property type="match status" value="1"/>
</dbReference>
<sequence length="142" mass="16521">MNNINEFEAILLVDDDPVINILNSKFLRRTGYLHKIWKFENGLEAFYYLGQIIKLQESMVTKNPILVLLDLNMPDFNGWDFLRLYNDLEEHIKDSFRIVVLSSSCNPADIDRANADPNVHGYIIKPFSIESIDAIEKFFSYS</sequence>
<dbReference type="STRING" id="529505.SAMN05421761_101285"/>
<organism evidence="3 4">
    <name type="scientific">Belliella pelovolcani</name>
    <dbReference type="NCBI Taxonomy" id="529505"/>
    <lineage>
        <taxon>Bacteria</taxon>
        <taxon>Pseudomonadati</taxon>
        <taxon>Bacteroidota</taxon>
        <taxon>Cytophagia</taxon>
        <taxon>Cytophagales</taxon>
        <taxon>Cyclobacteriaceae</taxon>
        <taxon>Belliella</taxon>
    </lineage>
</organism>
<reference evidence="4" key="1">
    <citation type="submission" date="2017-01" db="EMBL/GenBank/DDBJ databases">
        <authorList>
            <person name="Varghese N."/>
            <person name="Submissions S."/>
        </authorList>
    </citation>
    <scope>NUCLEOTIDE SEQUENCE [LARGE SCALE GENOMIC DNA]</scope>
    <source>
        <strain evidence="4">DSM 46698</strain>
    </source>
</reference>
<dbReference type="AlphaFoldDB" id="A0A1N7JW13"/>
<keyword evidence="1" id="KW-0597">Phosphoprotein</keyword>
<keyword evidence="4" id="KW-1185">Reference proteome</keyword>
<evidence type="ECO:0000313" key="3">
    <source>
        <dbReference type="EMBL" id="SIS53507.1"/>
    </source>
</evidence>
<dbReference type="InterPro" id="IPR052893">
    <property type="entry name" value="TCS_response_regulator"/>
</dbReference>
<evidence type="ECO:0000259" key="2">
    <source>
        <dbReference type="PROSITE" id="PS50110"/>
    </source>
</evidence>
<dbReference type="SMART" id="SM00448">
    <property type="entry name" value="REC"/>
    <property type="match status" value="1"/>
</dbReference>